<dbReference type="PANTHER" id="PTHR37313:SF2">
    <property type="entry name" value="UPF0749 PROTEIN YLXX"/>
    <property type="match status" value="1"/>
</dbReference>
<dbReference type="RefSeq" id="WP_046497344.1">
    <property type="nucleotide sequence ID" value="NZ_CGIH01000027.1"/>
</dbReference>
<evidence type="ECO:0000256" key="1">
    <source>
        <dbReference type="ARBA" id="ARBA00009108"/>
    </source>
</evidence>
<accession>A0A0E4GBV3</accession>
<keyword evidence="3" id="KW-1133">Transmembrane helix</keyword>
<evidence type="ECO:0000256" key="3">
    <source>
        <dbReference type="SAM" id="Phobius"/>
    </source>
</evidence>
<evidence type="ECO:0000256" key="2">
    <source>
        <dbReference type="SAM" id="Coils"/>
    </source>
</evidence>
<comment type="similarity">
    <text evidence="1">Belongs to the UPF0749 family.</text>
</comment>
<dbReference type="OrthoDB" id="9776196at2"/>
<keyword evidence="2" id="KW-0175">Coiled coil</keyword>
<proteinExistence type="inferred from homology"/>
<feature type="coiled-coil region" evidence="2">
    <location>
        <begin position="47"/>
        <end position="74"/>
    </location>
</feature>
<keyword evidence="5" id="KW-1185">Reference proteome</keyword>
<dbReference type="Pfam" id="PF05949">
    <property type="entry name" value="DUF881"/>
    <property type="match status" value="1"/>
</dbReference>
<dbReference type="Proteomes" id="UP000045545">
    <property type="component" value="Unassembled WGS sequence"/>
</dbReference>
<reference evidence="4 5" key="1">
    <citation type="submission" date="2015-03" db="EMBL/GenBank/DDBJ databases">
        <authorList>
            <person name="Murphy D."/>
        </authorList>
    </citation>
    <scope>NUCLEOTIDE SEQUENCE [LARGE SCALE GENOMIC DNA]</scope>
    <source>
        <strain evidence="4 5">OL-4</strain>
    </source>
</reference>
<dbReference type="InterPro" id="IPR010273">
    <property type="entry name" value="DUF881"/>
</dbReference>
<dbReference type="EMBL" id="CGIH01000027">
    <property type="protein sequence ID" value="CFX63253.1"/>
    <property type="molecule type" value="Genomic_DNA"/>
</dbReference>
<dbReference type="Gene3D" id="3.30.70.1880">
    <property type="entry name" value="Protein of unknown function DUF881"/>
    <property type="match status" value="1"/>
</dbReference>
<keyword evidence="3" id="KW-0812">Transmembrane</keyword>
<dbReference type="STRING" id="690567.1549"/>
<dbReference type="AlphaFoldDB" id="A0A0E4GBV3"/>
<gene>
    <name evidence="4" type="ORF">1549</name>
</gene>
<evidence type="ECO:0000313" key="4">
    <source>
        <dbReference type="EMBL" id="CFX63253.1"/>
    </source>
</evidence>
<name>A0A0E4GBV3_9FIRM</name>
<feature type="transmembrane region" description="Helical" evidence="3">
    <location>
        <begin position="6"/>
        <end position="25"/>
    </location>
</feature>
<keyword evidence="3" id="KW-0472">Membrane</keyword>
<dbReference type="PANTHER" id="PTHR37313">
    <property type="entry name" value="UPF0749 PROTEIN RV1825"/>
    <property type="match status" value="1"/>
</dbReference>
<evidence type="ECO:0000313" key="5">
    <source>
        <dbReference type="Proteomes" id="UP000045545"/>
    </source>
</evidence>
<organism evidence="4 5">
    <name type="scientific">Syntrophomonas zehnderi OL-4</name>
    <dbReference type="NCBI Taxonomy" id="690567"/>
    <lineage>
        <taxon>Bacteria</taxon>
        <taxon>Bacillati</taxon>
        <taxon>Bacillota</taxon>
        <taxon>Clostridia</taxon>
        <taxon>Eubacteriales</taxon>
        <taxon>Syntrophomonadaceae</taxon>
        <taxon>Syntrophomonas</taxon>
    </lineage>
</organism>
<sequence length="234" mass="25598">MRNKSGQISIMIVCLILGIMLAVQFKNTQNSDLHLRGARSDELLFTLNNVTQERDSLAREVISLREKIASVQNNNDATAGIQDELKKANMAAGLLAVEGPGVVVTLNDSTRTVQVDEDPNSYIIHDKDILRVVNELKAAGAEAISVNNERIIAMSEIRCAGTTILVNSNKIGPPFIIRAIGDPQILESGLAIKGGIVEELKYYSLQVQIQKNDRVEIPAYGSAVKFNFSKPKKQ</sequence>
<evidence type="ECO:0008006" key="6">
    <source>
        <dbReference type="Google" id="ProtNLM"/>
    </source>
</evidence>
<protein>
    <recommendedName>
        <fullName evidence="6">DUF881 domain-containing protein</fullName>
    </recommendedName>
</protein>